<dbReference type="GO" id="GO:0006270">
    <property type="term" value="P:DNA replication initiation"/>
    <property type="evidence" value="ECO:0007669"/>
    <property type="project" value="InterPro"/>
</dbReference>
<dbReference type="Pfam" id="PF02724">
    <property type="entry name" value="CDC45"/>
    <property type="match status" value="1"/>
</dbReference>
<accession>A0A7I8VEL8</accession>
<reference evidence="7 8" key="1">
    <citation type="submission" date="2020-08" db="EMBL/GenBank/DDBJ databases">
        <authorList>
            <person name="Hejnol A."/>
        </authorList>
    </citation>
    <scope>NUCLEOTIDE SEQUENCE [LARGE SCALE GENOMIC DNA]</scope>
</reference>
<evidence type="ECO:0000256" key="2">
    <source>
        <dbReference type="ARBA" id="ARBA00010727"/>
    </source>
</evidence>
<dbReference type="GO" id="GO:0031261">
    <property type="term" value="C:DNA replication preinitiation complex"/>
    <property type="evidence" value="ECO:0007669"/>
    <property type="project" value="TreeGrafter"/>
</dbReference>
<dbReference type="PANTHER" id="PTHR10507:SF0">
    <property type="entry name" value="CELL DIVISION CONTROL PROTEIN 45 HOMOLOG"/>
    <property type="match status" value="1"/>
</dbReference>
<keyword evidence="5" id="KW-0131">Cell cycle</keyword>
<dbReference type="GO" id="GO:0003682">
    <property type="term" value="F:chromatin binding"/>
    <property type="evidence" value="ECO:0007669"/>
    <property type="project" value="TreeGrafter"/>
</dbReference>
<evidence type="ECO:0000313" key="7">
    <source>
        <dbReference type="EMBL" id="CAD5112983.1"/>
    </source>
</evidence>
<evidence type="ECO:0000256" key="5">
    <source>
        <dbReference type="ARBA" id="ARBA00023306"/>
    </source>
</evidence>
<dbReference type="GO" id="GO:1902977">
    <property type="term" value="P:mitotic DNA replication preinitiation complex assembly"/>
    <property type="evidence" value="ECO:0007669"/>
    <property type="project" value="TreeGrafter"/>
</dbReference>
<comment type="subcellular location">
    <subcellularLocation>
        <location evidence="1">Nucleus</location>
    </subcellularLocation>
</comment>
<proteinExistence type="inferred from homology"/>
<keyword evidence="4" id="KW-0539">Nucleus</keyword>
<dbReference type="OrthoDB" id="10258882at2759"/>
<evidence type="ECO:0000256" key="1">
    <source>
        <dbReference type="ARBA" id="ARBA00004123"/>
    </source>
</evidence>
<evidence type="ECO:0000256" key="4">
    <source>
        <dbReference type="ARBA" id="ARBA00023242"/>
    </source>
</evidence>
<evidence type="ECO:0000313" key="8">
    <source>
        <dbReference type="Proteomes" id="UP000549394"/>
    </source>
</evidence>
<name>A0A7I8VEL8_9ANNE</name>
<keyword evidence="8" id="KW-1185">Reference proteome</keyword>
<feature type="compositionally biased region" description="Acidic residues" evidence="6">
    <location>
        <begin position="139"/>
        <end position="167"/>
    </location>
</feature>
<dbReference type="EMBL" id="CAJFCJ010000003">
    <property type="protein sequence ID" value="CAD5112983.1"/>
    <property type="molecule type" value="Genomic_DNA"/>
</dbReference>
<organism evidence="7 8">
    <name type="scientific">Dimorphilus gyrociliatus</name>
    <dbReference type="NCBI Taxonomy" id="2664684"/>
    <lineage>
        <taxon>Eukaryota</taxon>
        <taxon>Metazoa</taxon>
        <taxon>Spiralia</taxon>
        <taxon>Lophotrochozoa</taxon>
        <taxon>Annelida</taxon>
        <taxon>Polychaeta</taxon>
        <taxon>Polychaeta incertae sedis</taxon>
        <taxon>Dinophilidae</taxon>
        <taxon>Dimorphilus</taxon>
    </lineage>
</organism>
<evidence type="ECO:0000256" key="6">
    <source>
        <dbReference type="SAM" id="MobiDB-lite"/>
    </source>
</evidence>
<feature type="region of interest" description="Disordered" evidence="6">
    <location>
        <begin position="135"/>
        <end position="197"/>
    </location>
</feature>
<gene>
    <name evidence="7" type="ORF">DGYR_LOCUS2036</name>
</gene>
<protein>
    <submittedName>
        <fullName evidence="7">DgyrCDS2187</fullName>
    </submittedName>
</protein>
<comment type="similarity">
    <text evidence="2">Belongs to the CDC45 family.</text>
</comment>
<feature type="compositionally biased region" description="Basic and acidic residues" evidence="6">
    <location>
        <begin position="185"/>
        <end position="197"/>
    </location>
</feature>
<dbReference type="GO" id="GO:0000727">
    <property type="term" value="P:double-strand break repair via break-induced replication"/>
    <property type="evidence" value="ECO:0007669"/>
    <property type="project" value="TreeGrafter"/>
</dbReference>
<comment type="caution">
    <text evidence="7">The sequence shown here is derived from an EMBL/GenBank/DDBJ whole genome shotgun (WGS) entry which is preliminary data.</text>
</comment>
<dbReference type="PANTHER" id="PTHR10507">
    <property type="entry name" value="CDC45-RELATED PROTEIN"/>
    <property type="match status" value="1"/>
</dbReference>
<sequence>MLVHEIVNQFYSDILKKARERGLIIVTAIDVDALCATTILKTLLTIDQIPFSVYPVANRHEFEVYYNEKFENEESAIILCINHSADFDVLSTVMNDTVEFWIIDSHRPININNAYNAKQVKIVCKHKDVGEIPTYQEVFETESDEEKDSNDELDEGLEEDNDDENDYDNSAKAGEKRKGSNMGEKASKRSRMESHLEKNIRKKEWRAKRDQILMDYDEFSFFGTSVALLICELAIKLSKESNEILWLALIGLNSQYLESKIDRDSYMEGIAYLKGHVGRLNRECEETEPNLSISFSNELILPLLRHWNVYDSMYNSSTVAAAFCLYNHDGRNKLNGFLADLGLPVSQCQKSFVAMDLNAKENFENEFRVQLNRYQLEESDLFLPSFLASFKMHGKFSVLDFYYLINGSLYRDLKVNSEETDETLAHSFYAANNARNLLDFLTLKSTNLIKEAVPQGIELHSIIMETVRSFISKALVCGTSSFLYVSLPQDDKHIVLFQLPVTISCLARYTLEIYVRGLPSRNKRFRQLPLILRVPCLNSGDYYCGIPPYDDTSCKNVIHSAFDQASKVIGFEPLNKLFDRNMVLIRSEDRSKFLDTLATLLA</sequence>
<keyword evidence="3" id="KW-0235">DNA replication</keyword>
<dbReference type="InterPro" id="IPR003874">
    <property type="entry name" value="CDC45"/>
</dbReference>
<evidence type="ECO:0000256" key="3">
    <source>
        <dbReference type="ARBA" id="ARBA00022705"/>
    </source>
</evidence>
<dbReference type="Proteomes" id="UP000549394">
    <property type="component" value="Unassembled WGS sequence"/>
</dbReference>
<dbReference type="GO" id="GO:0003688">
    <property type="term" value="F:DNA replication origin binding"/>
    <property type="evidence" value="ECO:0007669"/>
    <property type="project" value="TreeGrafter"/>
</dbReference>
<dbReference type="GO" id="GO:0003697">
    <property type="term" value="F:single-stranded DNA binding"/>
    <property type="evidence" value="ECO:0007669"/>
    <property type="project" value="TreeGrafter"/>
</dbReference>
<dbReference type="AlphaFoldDB" id="A0A7I8VEL8"/>